<sequence length="447" mass="49134">MKVVKKMTDEYSKPSYSDDYKKPALHGGNYKHYSDAPGHKINDYSSIFKSSTPRLNTPTPPPGMSEELMETLLQQEPQTFSDGEKSVKSYPSKKKFKSAGGDNPTAFNVGYSIGFGGPPSDDVVFGKPKEQGLKIHVNGEKSVWKHLNSGVEMSQNLDKAKPLQFRVADPTVRPKINVLKNGGSSVYYMNNDSPDIENVPTVGKSTFDHNHALTHTNFFDFSNAMQTPIALPLTSNIVPETQSYNSKPKAGRNLDIMGLYQSMGYSPPIPVLIPNGPKGEAQMVHAIVIPLQNLPNVDLGWGQLQGMFQGPGLVAGSAPQPVHFAPAIPMTQTHASPVQHNSVHHGTSYKTNHHNHINHHPLSNPFPAIPEKVRTPKYRKPKDAFKSGSAFSFPDRRLSRLSRRQEGSATRTQRDSRPRNVPKKPQTYAVRAPATATPATGLNSFSQ</sequence>
<protein>
    <submittedName>
        <fullName evidence="2">Uncharacterized protein</fullName>
    </submittedName>
</protein>
<evidence type="ECO:0000313" key="3">
    <source>
        <dbReference type="Proteomes" id="UP000466442"/>
    </source>
</evidence>
<feature type="compositionally biased region" description="Polar residues" evidence="1">
    <location>
        <begin position="338"/>
        <end position="350"/>
    </location>
</feature>
<evidence type="ECO:0000256" key="1">
    <source>
        <dbReference type="SAM" id="MobiDB-lite"/>
    </source>
</evidence>
<proteinExistence type="predicted"/>
<dbReference type="AlphaFoldDB" id="A0A8S9XVU6"/>
<name>A0A8S9XVU6_APOLU</name>
<accession>A0A8S9XVU6</accession>
<feature type="compositionally biased region" description="Basic and acidic residues" evidence="1">
    <location>
        <begin position="1"/>
        <end position="22"/>
    </location>
</feature>
<feature type="compositionally biased region" description="Polar residues" evidence="1">
    <location>
        <begin position="44"/>
        <end position="57"/>
    </location>
</feature>
<feature type="compositionally biased region" description="Basic and acidic residues" evidence="1">
    <location>
        <begin position="394"/>
        <end position="418"/>
    </location>
</feature>
<comment type="caution">
    <text evidence="2">The sequence shown here is derived from an EMBL/GenBank/DDBJ whole genome shotgun (WGS) entry which is preliminary data.</text>
</comment>
<organism evidence="2 3">
    <name type="scientific">Apolygus lucorum</name>
    <name type="common">Small green plant bug</name>
    <name type="synonym">Lygocoris lucorum</name>
    <dbReference type="NCBI Taxonomy" id="248454"/>
    <lineage>
        <taxon>Eukaryota</taxon>
        <taxon>Metazoa</taxon>
        <taxon>Ecdysozoa</taxon>
        <taxon>Arthropoda</taxon>
        <taxon>Hexapoda</taxon>
        <taxon>Insecta</taxon>
        <taxon>Pterygota</taxon>
        <taxon>Neoptera</taxon>
        <taxon>Paraneoptera</taxon>
        <taxon>Hemiptera</taxon>
        <taxon>Heteroptera</taxon>
        <taxon>Panheteroptera</taxon>
        <taxon>Cimicomorpha</taxon>
        <taxon>Miridae</taxon>
        <taxon>Mirini</taxon>
        <taxon>Apolygus</taxon>
    </lineage>
</organism>
<feature type="region of interest" description="Disordered" evidence="1">
    <location>
        <begin position="1"/>
        <end position="24"/>
    </location>
</feature>
<evidence type="ECO:0000313" key="2">
    <source>
        <dbReference type="EMBL" id="KAF6212388.1"/>
    </source>
</evidence>
<gene>
    <name evidence="2" type="ORF">GE061_012910</name>
</gene>
<keyword evidence="3" id="KW-1185">Reference proteome</keyword>
<dbReference type="OrthoDB" id="6612623at2759"/>
<reference evidence="2" key="1">
    <citation type="journal article" date="2021" name="Mol. Ecol. Resour.">
        <title>Apolygus lucorum genome provides insights into omnivorousness and mesophyll feeding.</title>
        <authorList>
            <person name="Liu Y."/>
            <person name="Liu H."/>
            <person name="Wang H."/>
            <person name="Huang T."/>
            <person name="Liu B."/>
            <person name="Yang B."/>
            <person name="Yin L."/>
            <person name="Li B."/>
            <person name="Zhang Y."/>
            <person name="Zhang S."/>
            <person name="Jiang F."/>
            <person name="Zhang X."/>
            <person name="Ren Y."/>
            <person name="Wang B."/>
            <person name="Wang S."/>
            <person name="Lu Y."/>
            <person name="Wu K."/>
            <person name="Fan W."/>
            <person name="Wang G."/>
        </authorList>
    </citation>
    <scope>NUCLEOTIDE SEQUENCE</scope>
    <source>
        <strain evidence="2">12Hb</strain>
    </source>
</reference>
<feature type="region of interest" description="Disordered" evidence="1">
    <location>
        <begin position="79"/>
        <end position="101"/>
    </location>
</feature>
<feature type="region of interest" description="Disordered" evidence="1">
    <location>
        <begin position="338"/>
        <end position="447"/>
    </location>
</feature>
<dbReference type="Proteomes" id="UP000466442">
    <property type="component" value="Unassembled WGS sequence"/>
</dbReference>
<dbReference type="EMBL" id="WIXP02000004">
    <property type="protein sequence ID" value="KAF6212388.1"/>
    <property type="molecule type" value="Genomic_DNA"/>
</dbReference>
<feature type="region of interest" description="Disordered" evidence="1">
    <location>
        <begin position="44"/>
        <end position="64"/>
    </location>
</feature>